<gene>
    <name evidence="1" type="ORF">PT974_05842</name>
</gene>
<evidence type="ECO:0000313" key="2">
    <source>
        <dbReference type="Proteomes" id="UP001338125"/>
    </source>
</evidence>
<dbReference type="Proteomes" id="UP001338125">
    <property type="component" value="Unassembled WGS sequence"/>
</dbReference>
<dbReference type="InterPro" id="IPR011009">
    <property type="entry name" value="Kinase-like_dom_sf"/>
</dbReference>
<evidence type="ECO:0000313" key="1">
    <source>
        <dbReference type="EMBL" id="KAK5992438.1"/>
    </source>
</evidence>
<reference evidence="1 2" key="1">
    <citation type="submission" date="2024-01" db="EMBL/GenBank/DDBJ databases">
        <title>Complete genome of Cladobotryum mycophilum ATHUM6906.</title>
        <authorList>
            <person name="Christinaki A.C."/>
            <person name="Myridakis A.I."/>
            <person name="Kouvelis V.N."/>
        </authorList>
    </citation>
    <scope>NUCLEOTIDE SEQUENCE [LARGE SCALE GENOMIC DNA]</scope>
    <source>
        <strain evidence="1 2">ATHUM6906</strain>
    </source>
</reference>
<sequence>MGDNSETKNGADQIDPNIWWGIDDDLTVYSIYGDGDGDKGGSYIYFSFRGKLIHVSVFPPSLEKSDGSHSEGKQQIEAHAFDLFWEILDEESEEHYTDIEDKILLIILEAGKPLLKRLPAEELSDKQCLHSQLFREILMYRLIEGSDDKPCLIPISAGEAYRAPEAYAEIREDEDIRRAIVDTIPQYSSRDIRLSTFFTQGANSVEDNIHINGQEMHCKASGESLWPESGLGREIRVLSPIQRIFKQGGQGLSIQIPLLLGYIKHAETGRIVGTLTKPISGRILQWIGIADTDIETKRKWASQIRELVRELHASGVTWGSARPSNLVVDKNDDVWLYDFQGGCDQRWMDMELYNTIKGDDQAVGRIIEFLDIGEAPAPLAEAVDGLQRVREAHI</sequence>
<accession>A0ABR0SJW7</accession>
<name>A0ABR0SJW7_9HYPO</name>
<proteinExistence type="predicted"/>
<evidence type="ECO:0008006" key="3">
    <source>
        <dbReference type="Google" id="ProtNLM"/>
    </source>
</evidence>
<organism evidence="1 2">
    <name type="scientific">Cladobotryum mycophilum</name>
    <dbReference type="NCBI Taxonomy" id="491253"/>
    <lineage>
        <taxon>Eukaryota</taxon>
        <taxon>Fungi</taxon>
        <taxon>Dikarya</taxon>
        <taxon>Ascomycota</taxon>
        <taxon>Pezizomycotina</taxon>
        <taxon>Sordariomycetes</taxon>
        <taxon>Hypocreomycetidae</taxon>
        <taxon>Hypocreales</taxon>
        <taxon>Hypocreaceae</taxon>
        <taxon>Cladobotryum</taxon>
    </lineage>
</organism>
<dbReference type="EMBL" id="JAVFKD010000012">
    <property type="protein sequence ID" value="KAK5992438.1"/>
    <property type="molecule type" value="Genomic_DNA"/>
</dbReference>
<comment type="caution">
    <text evidence="1">The sequence shown here is derived from an EMBL/GenBank/DDBJ whole genome shotgun (WGS) entry which is preliminary data.</text>
</comment>
<protein>
    <recommendedName>
        <fullName evidence="3">Protein kinase domain-containing protein</fullName>
    </recommendedName>
</protein>
<keyword evidence="2" id="KW-1185">Reference proteome</keyword>
<dbReference type="SUPFAM" id="SSF56112">
    <property type="entry name" value="Protein kinase-like (PK-like)"/>
    <property type="match status" value="1"/>
</dbReference>